<dbReference type="NCBIfam" id="TIGR02428">
    <property type="entry name" value="pcaJ_scoB_fam"/>
    <property type="match status" value="1"/>
</dbReference>
<sequence>MDVREIIARRAAQEFKNGEVVNLGFGIPTQAVNYLPEGVEIILHSENGIFGFGPKPSYDKADSDMANAGSEPITLPKGAAIMPLNISLGAMRKGYIDTTVLGALEVDQYGNVANWATKRNDLWWPGIGGAMELTYGTKKIVAALVHTDKNGNSKIVKQCTLPLTGKKCVKTIITDKAVFDVGDKVLVLREVFPGLTVENIKAITEADFVVSENLKEMNLK</sequence>
<proteinExistence type="inferred from homology"/>
<protein>
    <submittedName>
        <fullName evidence="3">3-oxoacid CoA-transferase subunit B</fullName>
    </submittedName>
</protein>
<dbReference type="InterPro" id="IPR004165">
    <property type="entry name" value="CoA_trans_fam_I"/>
</dbReference>
<evidence type="ECO:0000256" key="1">
    <source>
        <dbReference type="ARBA" id="ARBA00007047"/>
    </source>
</evidence>
<evidence type="ECO:0000313" key="4">
    <source>
        <dbReference type="Proteomes" id="UP000694308"/>
    </source>
</evidence>
<dbReference type="GO" id="GO:0008410">
    <property type="term" value="F:CoA-transferase activity"/>
    <property type="evidence" value="ECO:0007669"/>
    <property type="project" value="InterPro"/>
</dbReference>
<dbReference type="RefSeq" id="WP_218322732.1">
    <property type="nucleotide sequence ID" value="NZ_JAEEGC010000132.1"/>
</dbReference>
<dbReference type="SMART" id="SM00882">
    <property type="entry name" value="CoA_trans"/>
    <property type="match status" value="1"/>
</dbReference>
<evidence type="ECO:0000256" key="2">
    <source>
        <dbReference type="ARBA" id="ARBA00022679"/>
    </source>
</evidence>
<reference evidence="3" key="1">
    <citation type="submission" date="2020-12" db="EMBL/GenBank/DDBJ databases">
        <title>Clostridium thailandense sp. nov., a novel acetogenic bacterium isolated from peat land soil in Thailand.</title>
        <authorList>
            <person name="Chaikitkaew S."/>
            <person name="Birkeland N.K."/>
        </authorList>
    </citation>
    <scope>NUCLEOTIDE SEQUENCE</scope>
    <source>
        <strain evidence="3">PL3</strain>
    </source>
</reference>
<dbReference type="Pfam" id="PF01144">
    <property type="entry name" value="CoA_trans"/>
    <property type="match status" value="1"/>
</dbReference>
<dbReference type="Proteomes" id="UP000694308">
    <property type="component" value="Unassembled WGS sequence"/>
</dbReference>
<dbReference type="InterPro" id="IPR004164">
    <property type="entry name" value="CoA_transf_AS"/>
</dbReference>
<accession>A0A949U3C0</accession>
<name>A0A949U3C0_9CLOT</name>
<dbReference type="PROSITE" id="PS01274">
    <property type="entry name" value="COA_TRANSF_2"/>
    <property type="match status" value="1"/>
</dbReference>
<evidence type="ECO:0000313" key="3">
    <source>
        <dbReference type="EMBL" id="MBV7275683.1"/>
    </source>
</evidence>
<gene>
    <name evidence="3" type="ORF">I6U48_22560</name>
</gene>
<dbReference type="PANTHER" id="PTHR13707">
    <property type="entry name" value="KETOACID-COENZYME A TRANSFERASE"/>
    <property type="match status" value="1"/>
</dbReference>
<dbReference type="InterPro" id="IPR012791">
    <property type="entry name" value="3-oxoacid_CoA-transf_B"/>
</dbReference>
<organism evidence="3 4">
    <name type="scientific">Clostridium thailandense</name>
    <dbReference type="NCBI Taxonomy" id="2794346"/>
    <lineage>
        <taxon>Bacteria</taxon>
        <taxon>Bacillati</taxon>
        <taxon>Bacillota</taxon>
        <taxon>Clostridia</taxon>
        <taxon>Eubacteriales</taxon>
        <taxon>Clostridiaceae</taxon>
        <taxon>Clostridium</taxon>
    </lineage>
</organism>
<dbReference type="EMBL" id="JAEEGC010000132">
    <property type="protein sequence ID" value="MBV7275683.1"/>
    <property type="molecule type" value="Genomic_DNA"/>
</dbReference>
<keyword evidence="2" id="KW-0808">Transferase</keyword>
<comment type="similarity">
    <text evidence="1">Belongs to the 3-oxoacid CoA-transferase subunit B family.</text>
</comment>
<dbReference type="PANTHER" id="PTHR13707:SF60">
    <property type="entry name" value="ACETATE COA-TRANSFERASE SUBUNIT ALPHA"/>
    <property type="match status" value="1"/>
</dbReference>
<keyword evidence="4" id="KW-1185">Reference proteome</keyword>
<dbReference type="AlphaFoldDB" id="A0A949U3C0"/>
<comment type="caution">
    <text evidence="3">The sequence shown here is derived from an EMBL/GenBank/DDBJ whole genome shotgun (WGS) entry which is preliminary data.</text>
</comment>